<keyword evidence="2" id="KW-1185">Reference proteome</keyword>
<reference evidence="1 2" key="1">
    <citation type="journal article" date="2016" name="Mol. Biol. Evol.">
        <title>Comparative Genomics of Early-Diverging Mushroom-Forming Fungi Provides Insights into the Origins of Lignocellulose Decay Capabilities.</title>
        <authorList>
            <person name="Nagy L.G."/>
            <person name="Riley R."/>
            <person name="Tritt A."/>
            <person name="Adam C."/>
            <person name="Daum C."/>
            <person name="Floudas D."/>
            <person name="Sun H."/>
            <person name="Yadav J.S."/>
            <person name="Pangilinan J."/>
            <person name="Larsson K.H."/>
            <person name="Matsuura K."/>
            <person name="Barry K."/>
            <person name="Labutti K."/>
            <person name="Kuo R."/>
            <person name="Ohm R.A."/>
            <person name="Bhattacharya S.S."/>
            <person name="Shirouzu T."/>
            <person name="Yoshinaga Y."/>
            <person name="Martin F.M."/>
            <person name="Grigoriev I.V."/>
            <person name="Hibbett D.S."/>
        </authorList>
    </citation>
    <scope>NUCLEOTIDE SEQUENCE [LARGE SCALE GENOMIC DNA]</scope>
    <source>
        <strain evidence="1 2">TUFC12733</strain>
    </source>
</reference>
<gene>
    <name evidence="1" type="ORF">CALVIDRAFT_539201</name>
</gene>
<feature type="non-terminal residue" evidence="1">
    <location>
        <position position="59"/>
    </location>
</feature>
<protein>
    <submittedName>
        <fullName evidence="1">Uncharacterized protein</fullName>
    </submittedName>
</protein>
<dbReference type="Proteomes" id="UP000076738">
    <property type="component" value="Unassembled WGS sequence"/>
</dbReference>
<dbReference type="AlphaFoldDB" id="A0A167K1C9"/>
<evidence type="ECO:0000313" key="1">
    <source>
        <dbReference type="EMBL" id="KZO94153.1"/>
    </source>
</evidence>
<evidence type="ECO:0000313" key="2">
    <source>
        <dbReference type="Proteomes" id="UP000076738"/>
    </source>
</evidence>
<sequence>MRTGIWALIALEQEFEMIPTPSVIAVTIGCNRCVAMELGALQSSAEAQSSSSNCSIEHL</sequence>
<dbReference type="PROSITE" id="PS51257">
    <property type="entry name" value="PROKAR_LIPOPROTEIN"/>
    <property type="match status" value="1"/>
</dbReference>
<accession>A0A167K1C9</accession>
<name>A0A167K1C9_CALVF</name>
<organism evidence="1 2">
    <name type="scientific">Calocera viscosa (strain TUFC12733)</name>
    <dbReference type="NCBI Taxonomy" id="1330018"/>
    <lineage>
        <taxon>Eukaryota</taxon>
        <taxon>Fungi</taxon>
        <taxon>Dikarya</taxon>
        <taxon>Basidiomycota</taxon>
        <taxon>Agaricomycotina</taxon>
        <taxon>Dacrymycetes</taxon>
        <taxon>Dacrymycetales</taxon>
        <taxon>Dacrymycetaceae</taxon>
        <taxon>Calocera</taxon>
    </lineage>
</organism>
<proteinExistence type="predicted"/>
<dbReference type="EMBL" id="KV417296">
    <property type="protein sequence ID" value="KZO94153.1"/>
    <property type="molecule type" value="Genomic_DNA"/>
</dbReference>